<evidence type="ECO:0000313" key="4">
    <source>
        <dbReference type="Proteomes" id="UP000245699"/>
    </source>
</evidence>
<comment type="caution">
    <text evidence="3">The sequence shown here is derived from an EMBL/GenBank/DDBJ whole genome shotgun (WGS) entry which is preliminary data.</text>
</comment>
<dbReference type="InterPro" id="IPR036069">
    <property type="entry name" value="DUF34/NIF3_sf"/>
</dbReference>
<dbReference type="Proteomes" id="UP000245699">
    <property type="component" value="Unassembled WGS sequence"/>
</dbReference>
<dbReference type="PANTHER" id="PTHR13799">
    <property type="entry name" value="NGG1 INTERACTING FACTOR 3"/>
    <property type="match status" value="1"/>
</dbReference>
<evidence type="ECO:0008006" key="5">
    <source>
        <dbReference type="Google" id="ProtNLM"/>
    </source>
</evidence>
<name>A0A2T9Y6M5_9FUNG</name>
<gene>
    <name evidence="3" type="ORF">BB559_005780</name>
</gene>
<dbReference type="SUPFAM" id="SSF102705">
    <property type="entry name" value="NIF3 (NGG1p interacting factor 3)-like"/>
    <property type="match status" value="1"/>
</dbReference>
<dbReference type="Gene3D" id="3.40.1390.30">
    <property type="entry name" value="NIF3 (NGG1p interacting factor 3)-like"/>
    <property type="match status" value="1"/>
</dbReference>
<dbReference type="GO" id="GO:0005739">
    <property type="term" value="C:mitochondrion"/>
    <property type="evidence" value="ECO:0007669"/>
    <property type="project" value="TreeGrafter"/>
</dbReference>
<dbReference type="EMBL" id="MBFT01000671">
    <property type="protein sequence ID" value="PVU87977.1"/>
    <property type="molecule type" value="Genomic_DNA"/>
</dbReference>
<protein>
    <recommendedName>
        <fullName evidence="5">YbgI/family dinuclear metal center protein</fullName>
    </recommendedName>
</protein>
<dbReference type="STRING" id="61424.A0A2T9Y6M5"/>
<feature type="binding site" evidence="2">
    <location>
        <position position="108"/>
    </location>
    <ligand>
        <name>a divalent metal cation</name>
        <dbReference type="ChEBI" id="CHEBI:60240"/>
        <label>1</label>
    </ligand>
</feature>
<evidence type="ECO:0000256" key="1">
    <source>
        <dbReference type="ARBA" id="ARBA00006964"/>
    </source>
</evidence>
<dbReference type="OrthoDB" id="3345469at2759"/>
<dbReference type="Pfam" id="PF01784">
    <property type="entry name" value="DUF34_NIF3"/>
    <property type="match status" value="1"/>
</dbReference>
<feature type="binding site" evidence="2">
    <location>
        <position position="70"/>
    </location>
    <ligand>
        <name>a divalent metal cation</name>
        <dbReference type="ChEBI" id="CHEBI:60240"/>
        <label>1</label>
    </ligand>
</feature>
<proteinExistence type="inferred from homology"/>
<comment type="similarity">
    <text evidence="1">Belongs to the GTP cyclohydrolase I type 2/NIF3 family.</text>
</comment>
<dbReference type="FunFam" id="3.40.1390.30:FF:000001">
    <property type="entry name" value="GTP cyclohydrolase 1 type 2"/>
    <property type="match status" value="1"/>
</dbReference>
<feature type="binding site" evidence="2">
    <location>
        <position position="239"/>
    </location>
    <ligand>
        <name>a divalent metal cation</name>
        <dbReference type="ChEBI" id="CHEBI:60240"/>
        <label>1</label>
    </ligand>
</feature>
<evidence type="ECO:0000313" key="3">
    <source>
        <dbReference type="EMBL" id="PVU87977.1"/>
    </source>
</evidence>
<dbReference type="GO" id="GO:0046872">
    <property type="term" value="F:metal ion binding"/>
    <property type="evidence" value="ECO:0007669"/>
    <property type="project" value="UniProtKB-KW"/>
</dbReference>
<reference evidence="3 4" key="1">
    <citation type="journal article" date="2018" name="MBio">
        <title>Comparative Genomics Reveals the Core Gene Toolbox for the Fungus-Insect Symbiosis.</title>
        <authorList>
            <person name="Wang Y."/>
            <person name="Stata M."/>
            <person name="Wang W."/>
            <person name="Stajich J.E."/>
            <person name="White M.M."/>
            <person name="Moncalvo J.M."/>
        </authorList>
    </citation>
    <scope>NUCLEOTIDE SEQUENCE [LARGE SCALE GENOMIC DNA]</scope>
    <source>
        <strain evidence="3 4">AUS-77-4</strain>
    </source>
</reference>
<accession>A0A2T9Y6M5</accession>
<dbReference type="PANTHER" id="PTHR13799:SF13">
    <property type="entry name" value="NIF3-LIKE PROTEIN 1"/>
    <property type="match status" value="1"/>
</dbReference>
<dbReference type="AlphaFoldDB" id="A0A2T9Y6M5"/>
<dbReference type="InterPro" id="IPR002678">
    <property type="entry name" value="DUF34/NIF3"/>
</dbReference>
<organism evidence="3 4">
    <name type="scientific">Furculomyces boomerangus</name>
    <dbReference type="NCBI Taxonomy" id="61424"/>
    <lineage>
        <taxon>Eukaryota</taxon>
        <taxon>Fungi</taxon>
        <taxon>Fungi incertae sedis</taxon>
        <taxon>Zoopagomycota</taxon>
        <taxon>Kickxellomycotina</taxon>
        <taxon>Harpellomycetes</taxon>
        <taxon>Harpellales</taxon>
        <taxon>Harpellaceae</taxon>
        <taxon>Furculomyces</taxon>
    </lineage>
</organism>
<keyword evidence="4" id="KW-1185">Reference proteome</keyword>
<sequence length="282" mass="30899">MNLLPRVQSFMEKFAPLRLAAGSWDNVGLLLEAPKPRENANKVFLTIDLTQETLDEAILDPTVGVILSYHPPIFSGWKSLVMSDYKKSLILRSAVEGISIYSPHTALDSCKLGINNWLCDCLGQGQSYPITPADTTDLVDQEGAGEGRILVLDTPVLLSDLVKKSKSSLGLENIRVARTFKHKKENESSALIQKIAICAGSGTSVIRNAKVDLFFTGEMSHHDILAANSSDISCILAEHSNSERGYLKHLRDYMLEGINADGNTSHVDVHVSTKDKDPILIE</sequence>
<dbReference type="NCBIfam" id="TIGR00486">
    <property type="entry name" value="YbgI_SA1388"/>
    <property type="match status" value="1"/>
</dbReference>
<keyword evidence="2" id="KW-0479">Metal-binding</keyword>
<feature type="binding site" evidence="2">
    <location>
        <position position="243"/>
    </location>
    <ligand>
        <name>a divalent metal cation</name>
        <dbReference type="ChEBI" id="CHEBI:60240"/>
        <label>1</label>
    </ligand>
</feature>
<evidence type="ECO:0000256" key="2">
    <source>
        <dbReference type="PIRSR" id="PIRSR602678-1"/>
    </source>
</evidence>